<dbReference type="AlphaFoldDB" id="I3IPB3"/>
<dbReference type="OrthoDB" id="9775268at2"/>
<evidence type="ECO:0000256" key="3">
    <source>
        <dbReference type="ARBA" id="ARBA00022692"/>
    </source>
</evidence>
<feature type="transmembrane region" description="Helical" evidence="6">
    <location>
        <begin position="112"/>
        <end position="137"/>
    </location>
</feature>
<dbReference type="eggNOG" id="COG2814">
    <property type="taxonomic scope" value="Bacteria"/>
</dbReference>
<evidence type="ECO:0000256" key="5">
    <source>
        <dbReference type="ARBA" id="ARBA00023136"/>
    </source>
</evidence>
<dbReference type="PROSITE" id="PS50850">
    <property type="entry name" value="MFS"/>
    <property type="match status" value="1"/>
</dbReference>
<organism evidence="8 9">
    <name type="scientific">Candidatus Jettenia caeni</name>
    <dbReference type="NCBI Taxonomy" id="247490"/>
    <lineage>
        <taxon>Bacteria</taxon>
        <taxon>Pseudomonadati</taxon>
        <taxon>Planctomycetota</taxon>
        <taxon>Candidatus Brocadiia</taxon>
        <taxon>Candidatus Brocadiales</taxon>
        <taxon>Candidatus Brocadiaceae</taxon>
        <taxon>Candidatus Jettenia</taxon>
    </lineage>
</organism>
<dbReference type="InterPro" id="IPR011701">
    <property type="entry name" value="MFS"/>
</dbReference>
<dbReference type="Gene3D" id="1.20.1250.20">
    <property type="entry name" value="MFS general substrate transporter like domains"/>
    <property type="match status" value="1"/>
</dbReference>
<dbReference type="PANTHER" id="PTHR23513:SF6">
    <property type="entry name" value="MAJOR FACILITATOR SUPERFAMILY ASSOCIATED DOMAIN-CONTAINING PROTEIN"/>
    <property type="match status" value="1"/>
</dbReference>
<accession>I3IPB3</accession>
<dbReference type="GO" id="GO:0022857">
    <property type="term" value="F:transmembrane transporter activity"/>
    <property type="evidence" value="ECO:0007669"/>
    <property type="project" value="InterPro"/>
</dbReference>
<evidence type="ECO:0000256" key="4">
    <source>
        <dbReference type="ARBA" id="ARBA00022989"/>
    </source>
</evidence>
<protein>
    <submittedName>
        <fullName evidence="8">Putative transporter protein</fullName>
    </submittedName>
</protein>
<feature type="transmembrane region" description="Helical" evidence="6">
    <location>
        <begin position="224"/>
        <end position="243"/>
    </location>
</feature>
<feature type="transmembrane region" description="Helical" evidence="6">
    <location>
        <begin position="364"/>
        <end position="384"/>
    </location>
</feature>
<dbReference type="CDD" id="cd06173">
    <property type="entry name" value="MFS_MefA_like"/>
    <property type="match status" value="1"/>
</dbReference>
<comment type="subcellular location">
    <subcellularLocation>
        <location evidence="1">Cell membrane</location>
        <topology evidence="1">Multi-pass membrane protein</topology>
    </subcellularLocation>
</comment>
<proteinExistence type="predicted"/>
<feature type="transmembrane region" description="Helical" evidence="6">
    <location>
        <begin position="390"/>
        <end position="409"/>
    </location>
</feature>
<dbReference type="GO" id="GO:0005886">
    <property type="term" value="C:plasma membrane"/>
    <property type="evidence" value="ECO:0007669"/>
    <property type="project" value="UniProtKB-SubCell"/>
</dbReference>
<keyword evidence="5 6" id="KW-0472">Membrane</keyword>
<dbReference type="Pfam" id="PF07690">
    <property type="entry name" value="MFS_1"/>
    <property type="match status" value="1"/>
</dbReference>
<dbReference type="STRING" id="247490.KSU1_D0249"/>
<sequence>MEPSHTPKTLGYLDVLRRPAFALYFSGALVDTFGNNIFLMTVLWSIFKLTGSPISLSGIIAVSIAPTILFAPLAGTIVDRWDRRRIALILILLNAAIILCGVLFCKLNLLGIALLFTLCILISISNVFFNLSVVSLLPEIVPEEGLVAANALVGSSVQTGRIIGSGLTGVILEYFSIERVLLIDASTYIFGALCLFFMLRFPLVSSKKAAMRAKVETWKNFTACIHYIKVTPVILGISVIFLLPQMTEYLLSVLQVPYVSEVLRRGPSALGTIDAVFGTGAIVGSLVLVALIRFWGENIFFWIGPVGMGMGYLLFALAGGLFEAVPASFLVGLSGSMTHIFYITSIQRQVNNNFLGRFLSFLDWSNSILTLSLVLGIGVLIKFYNTRASFVIMSILLFVGAGLGVRMAIRMRTLPLVNDQIKSSYEG</sequence>
<comment type="caution">
    <text evidence="8">The sequence shown here is derived from an EMBL/GenBank/DDBJ whole genome shotgun (WGS) entry which is preliminary data.</text>
</comment>
<feature type="domain" description="Major facilitator superfamily (MFS) profile" evidence="7">
    <location>
        <begin position="20"/>
        <end position="412"/>
    </location>
</feature>
<dbReference type="Proteomes" id="UP000002985">
    <property type="component" value="Unassembled WGS sequence"/>
</dbReference>
<feature type="transmembrane region" description="Helical" evidence="6">
    <location>
        <begin position="185"/>
        <end position="203"/>
    </location>
</feature>
<dbReference type="InterPro" id="IPR036259">
    <property type="entry name" value="MFS_trans_sf"/>
</dbReference>
<dbReference type="InterPro" id="IPR020846">
    <property type="entry name" value="MFS_dom"/>
</dbReference>
<evidence type="ECO:0000256" key="2">
    <source>
        <dbReference type="ARBA" id="ARBA00022475"/>
    </source>
</evidence>
<evidence type="ECO:0000256" key="1">
    <source>
        <dbReference type="ARBA" id="ARBA00004651"/>
    </source>
</evidence>
<dbReference type="SUPFAM" id="SSF103473">
    <property type="entry name" value="MFS general substrate transporter"/>
    <property type="match status" value="1"/>
</dbReference>
<dbReference type="EMBL" id="BAFH01000004">
    <property type="protein sequence ID" value="GAB63558.1"/>
    <property type="molecule type" value="Genomic_DNA"/>
</dbReference>
<feature type="transmembrane region" description="Helical" evidence="6">
    <location>
        <begin position="86"/>
        <end position="105"/>
    </location>
</feature>
<keyword evidence="4 6" id="KW-1133">Transmembrane helix</keyword>
<dbReference type="PANTHER" id="PTHR23513">
    <property type="entry name" value="INTEGRAL MEMBRANE EFFLUX PROTEIN-RELATED"/>
    <property type="match status" value="1"/>
</dbReference>
<evidence type="ECO:0000259" key="7">
    <source>
        <dbReference type="PROSITE" id="PS50850"/>
    </source>
</evidence>
<keyword evidence="9" id="KW-1185">Reference proteome</keyword>
<reference evidence="8 9" key="1">
    <citation type="journal article" date="2012" name="FEBS Lett.">
        <title>Anammox organism KSU-1 expresses a NirK-type copper-containing nitrite reductase instead of a NirS-type with cytochrome cd1.</title>
        <authorList>
            <person name="Hira D."/>
            <person name="Toh H."/>
            <person name="Migita C.T."/>
            <person name="Okubo H."/>
            <person name="Nishiyama T."/>
            <person name="Hattori M."/>
            <person name="Furukawa K."/>
            <person name="Fujii T."/>
        </authorList>
    </citation>
    <scope>NUCLEOTIDE SEQUENCE [LARGE SCALE GENOMIC DNA]</scope>
</reference>
<feature type="transmembrane region" description="Helical" evidence="6">
    <location>
        <begin position="269"/>
        <end position="292"/>
    </location>
</feature>
<feature type="transmembrane region" description="Helical" evidence="6">
    <location>
        <begin position="54"/>
        <end position="74"/>
    </location>
</feature>
<evidence type="ECO:0000313" key="9">
    <source>
        <dbReference type="Proteomes" id="UP000002985"/>
    </source>
</evidence>
<keyword evidence="2" id="KW-1003">Cell membrane</keyword>
<feature type="transmembrane region" description="Helical" evidence="6">
    <location>
        <begin position="299"/>
        <end position="318"/>
    </location>
</feature>
<evidence type="ECO:0000256" key="6">
    <source>
        <dbReference type="SAM" id="Phobius"/>
    </source>
</evidence>
<gene>
    <name evidence="8" type="ORF">KSU1_D0249</name>
</gene>
<evidence type="ECO:0000313" key="8">
    <source>
        <dbReference type="EMBL" id="GAB63558.1"/>
    </source>
</evidence>
<name>I3IPB3_9BACT</name>
<keyword evidence="3 6" id="KW-0812">Transmembrane</keyword>
<feature type="transmembrane region" description="Helical" evidence="6">
    <location>
        <begin position="20"/>
        <end position="47"/>
    </location>
</feature>
<feature type="transmembrane region" description="Helical" evidence="6">
    <location>
        <begin position="324"/>
        <end position="343"/>
    </location>
</feature>